<dbReference type="GO" id="GO:0005548">
    <property type="term" value="F:phospholipid transporter activity"/>
    <property type="evidence" value="ECO:0007669"/>
    <property type="project" value="TreeGrafter"/>
</dbReference>
<protein>
    <submittedName>
        <fullName evidence="2">ABC transporter permease</fullName>
    </submittedName>
</protein>
<dbReference type="PANTHER" id="PTHR30188:SF4">
    <property type="entry name" value="PROTEIN TRIGALACTOSYLDIACYLGLYCEROL 1, CHLOROPLASTIC"/>
    <property type="match status" value="1"/>
</dbReference>
<evidence type="ECO:0000313" key="3">
    <source>
        <dbReference type="Proteomes" id="UP000054172"/>
    </source>
</evidence>
<gene>
    <name evidence="2" type="ORF">AL399_03050</name>
</gene>
<feature type="transmembrane region" description="Helical" evidence="1">
    <location>
        <begin position="234"/>
        <end position="250"/>
    </location>
</feature>
<keyword evidence="1" id="KW-1133">Transmembrane helix</keyword>
<evidence type="ECO:0000256" key="1">
    <source>
        <dbReference type="SAM" id="Phobius"/>
    </source>
</evidence>
<dbReference type="InterPro" id="IPR030802">
    <property type="entry name" value="Permease_MalE"/>
</dbReference>
<feature type="transmembrane region" description="Helical" evidence="1">
    <location>
        <begin position="194"/>
        <end position="214"/>
    </location>
</feature>
<evidence type="ECO:0000313" key="2">
    <source>
        <dbReference type="EMBL" id="KQM09252.1"/>
    </source>
</evidence>
<keyword evidence="1" id="KW-0812">Transmembrane</keyword>
<sequence>MKYGILTPLVTLGRYIQFLGSVFRSPGRARIFLSRTIAEVWDMALRSSWIVAVVSIFVGAVITVEMAFNLQHPMLPTPLIGYATRDIILLEFSSTMIALVLAGKVGGSIASELGTMRITEQIDALDVMGINSAAFIVLPKLLAGILFFPLLTILSFIVGVVGGGVAGSVSGLISAQDFMEGIQIAFNPFFVRFTLIKMACFGFVIVSISSFWGYYVRGGSLEVGRASTRGVVDSSIALLLLNLVLTLLFML</sequence>
<accession>A0A0Q4B903</accession>
<keyword evidence="3" id="KW-1185">Reference proteome</keyword>
<feature type="transmembrane region" description="Helical" evidence="1">
    <location>
        <begin position="153"/>
        <end position="173"/>
    </location>
</feature>
<name>A0A0Q4B903_9BACT</name>
<comment type="caution">
    <text evidence="2">The sequence shown here is derived from an EMBL/GenBank/DDBJ whole genome shotgun (WGS) entry which is preliminary data.</text>
</comment>
<organism evidence="2 3">
    <name type="scientific">Candidatus [Bacteroides] periocalifornicus</name>
    <dbReference type="NCBI Taxonomy" id="1702214"/>
    <lineage>
        <taxon>Bacteria</taxon>
        <taxon>Pseudomonadati</taxon>
        <taxon>Bacteroidota</taxon>
    </lineage>
</organism>
<dbReference type="PANTHER" id="PTHR30188">
    <property type="entry name" value="ABC TRANSPORTER PERMEASE PROTEIN-RELATED"/>
    <property type="match status" value="1"/>
</dbReference>
<feature type="transmembrane region" description="Helical" evidence="1">
    <location>
        <begin position="49"/>
        <end position="68"/>
    </location>
</feature>
<dbReference type="Proteomes" id="UP000054172">
    <property type="component" value="Unassembled WGS sequence"/>
</dbReference>
<dbReference type="GO" id="GO:0043190">
    <property type="term" value="C:ATP-binding cassette (ABC) transporter complex"/>
    <property type="evidence" value="ECO:0007669"/>
    <property type="project" value="InterPro"/>
</dbReference>
<dbReference type="AlphaFoldDB" id="A0A0Q4B903"/>
<feature type="transmembrane region" description="Helical" evidence="1">
    <location>
        <begin position="127"/>
        <end position="147"/>
    </location>
</feature>
<keyword evidence="1" id="KW-0472">Membrane</keyword>
<proteinExistence type="predicted"/>
<dbReference type="EMBL" id="LIIK01000009">
    <property type="protein sequence ID" value="KQM09252.1"/>
    <property type="molecule type" value="Genomic_DNA"/>
</dbReference>
<dbReference type="PATRIC" id="fig|1702214.3.peg.980"/>
<feature type="transmembrane region" description="Helical" evidence="1">
    <location>
        <begin position="88"/>
        <end position="106"/>
    </location>
</feature>
<reference evidence="2" key="1">
    <citation type="submission" date="2015-08" db="EMBL/GenBank/DDBJ databases">
        <title>Candidatus Bacteriodes Periocalifornicus.</title>
        <authorList>
            <person name="McLean J.S."/>
            <person name="Kelley S."/>
        </authorList>
    </citation>
    <scope>NUCLEOTIDE SEQUENCE [LARGE SCALE GENOMIC DNA]</scope>
    <source>
        <strain evidence="2">12B</strain>
    </source>
</reference>
<dbReference type="STRING" id="1702214.AL399_03050"/>
<dbReference type="Pfam" id="PF02405">
    <property type="entry name" value="MlaE"/>
    <property type="match status" value="1"/>
</dbReference>